<dbReference type="EMBL" id="QFFF01000001">
    <property type="protein sequence ID" value="PWG02634.1"/>
    <property type="molecule type" value="Genomic_DNA"/>
</dbReference>
<dbReference type="AlphaFoldDB" id="A0A2U2J2V6"/>
<organism evidence="2 3">
    <name type="scientific">Allosphingosinicella humi</name>
    <dbReference type="NCBI Taxonomy" id="2068657"/>
    <lineage>
        <taxon>Bacteria</taxon>
        <taxon>Pseudomonadati</taxon>
        <taxon>Pseudomonadota</taxon>
        <taxon>Alphaproteobacteria</taxon>
        <taxon>Sphingomonadales</taxon>
        <taxon>Sphingomonadaceae</taxon>
        <taxon>Allosphingosinicella</taxon>
    </lineage>
</organism>
<sequence length="224" mass="22405">MSFTKISLAVTALLASASAAHANVITVSAADIGNSYTIDYDGFTDGQTIDGLTGQTTFTLTGVTGTTYSFDYSVANTSSDPIDASRISIFGFNTDPNISGATSTGEFDQTASGNVPSGFGHVEVCFKGATGPNCSGGGSAGVELGDSTTGSLTLSFADMLDELTLSDFFVRYQSIDGPGMTGGSAIGRGTVSSSGGTPVPAPAALGLFAIAAGGLLTRRTRKAA</sequence>
<protein>
    <submittedName>
        <fullName evidence="2">PEP-CTERM sorting domain-containing protein</fullName>
    </submittedName>
</protein>
<reference evidence="2 3" key="1">
    <citation type="submission" date="2018-05" db="EMBL/GenBank/DDBJ databases">
        <title>Genome of Sphingosinicella humi QZX222.</title>
        <authorList>
            <person name="Qiao Z."/>
            <person name="Wang G."/>
        </authorList>
    </citation>
    <scope>NUCLEOTIDE SEQUENCE [LARGE SCALE GENOMIC DNA]</scope>
    <source>
        <strain evidence="2 3">QZX222</strain>
    </source>
</reference>
<dbReference type="InterPro" id="IPR013424">
    <property type="entry name" value="Ice-binding_C"/>
</dbReference>
<dbReference type="NCBIfam" id="TIGR02595">
    <property type="entry name" value="PEP_CTERM"/>
    <property type="match status" value="1"/>
</dbReference>
<feature type="chain" id="PRO_5015582780" evidence="1">
    <location>
        <begin position="23"/>
        <end position="224"/>
    </location>
</feature>
<name>A0A2U2J2V6_9SPHN</name>
<comment type="caution">
    <text evidence="2">The sequence shown here is derived from an EMBL/GenBank/DDBJ whole genome shotgun (WGS) entry which is preliminary data.</text>
</comment>
<keyword evidence="1" id="KW-0732">Signal</keyword>
<gene>
    <name evidence="2" type="ORF">DF286_06970</name>
</gene>
<accession>A0A2U2J2V6</accession>
<evidence type="ECO:0000313" key="2">
    <source>
        <dbReference type="EMBL" id="PWG02634.1"/>
    </source>
</evidence>
<dbReference type="NCBIfam" id="NF033947">
    <property type="entry name" value="PEP-cistern"/>
    <property type="match status" value="1"/>
</dbReference>
<dbReference type="OrthoDB" id="7504626at2"/>
<keyword evidence="3" id="KW-1185">Reference proteome</keyword>
<feature type="signal peptide" evidence="1">
    <location>
        <begin position="1"/>
        <end position="22"/>
    </location>
</feature>
<proteinExistence type="predicted"/>
<evidence type="ECO:0000256" key="1">
    <source>
        <dbReference type="SAM" id="SignalP"/>
    </source>
</evidence>
<dbReference type="Proteomes" id="UP000245916">
    <property type="component" value="Unassembled WGS sequence"/>
</dbReference>
<evidence type="ECO:0000313" key="3">
    <source>
        <dbReference type="Proteomes" id="UP000245916"/>
    </source>
</evidence>
<dbReference type="RefSeq" id="WP_109270774.1">
    <property type="nucleotide sequence ID" value="NZ_QFFF01000001.1"/>
</dbReference>